<protein>
    <submittedName>
        <fullName evidence="2">Uncharacterized protein</fullName>
    </submittedName>
</protein>
<evidence type="ECO:0000313" key="3">
    <source>
        <dbReference type="Proteomes" id="UP000609531"/>
    </source>
</evidence>
<comment type="caution">
    <text evidence="2">The sequence shown here is derived from an EMBL/GenBank/DDBJ whole genome shotgun (WGS) entry which is preliminary data.</text>
</comment>
<reference evidence="2" key="1">
    <citation type="submission" date="2020-12" db="EMBL/GenBank/DDBJ databases">
        <title>Bacterial taxonomy.</title>
        <authorList>
            <person name="Pan X."/>
        </authorList>
    </citation>
    <scope>NUCLEOTIDE SEQUENCE</scope>
    <source>
        <strain evidence="2">B2012</strain>
    </source>
</reference>
<evidence type="ECO:0000256" key="1">
    <source>
        <dbReference type="SAM" id="SignalP"/>
    </source>
</evidence>
<dbReference type="Proteomes" id="UP000609531">
    <property type="component" value="Unassembled WGS sequence"/>
</dbReference>
<keyword evidence="1" id="KW-0732">Signal</keyword>
<dbReference type="AlphaFoldDB" id="A0A934IKR3"/>
<organism evidence="2 3">
    <name type="scientific">Acuticoccus mangrovi</name>
    <dbReference type="NCBI Taxonomy" id="2796142"/>
    <lineage>
        <taxon>Bacteria</taxon>
        <taxon>Pseudomonadati</taxon>
        <taxon>Pseudomonadota</taxon>
        <taxon>Alphaproteobacteria</taxon>
        <taxon>Hyphomicrobiales</taxon>
        <taxon>Amorphaceae</taxon>
        <taxon>Acuticoccus</taxon>
    </lineage>
</organism>
<keyword evidence="3" id="KW-1185">Reference proteome</keyword>
<dbReference type="PROSITE" id="PS51257">
    <property type="entry name" value="PROKAR_LIPOPROTEIN"/>
    <property type="match status" value="1"/>
</dbReference>
<gene>
    <name evidence="2" type="ORF">JCR33_00325</name>
</gene>
<feature type="signal peptide" evidence="1">
    <location>
        <begin position="1"/>
        <end position="25"/>
    </location>
</feature>
<sequence>MGVMRMTGGALAVAMAMAAAGCVGGGSGGSATPSSTVRSSVVTAPADLQLLCASEAATRFGAPANEVLPVSSSQTGSGVYSVSLTMGSAGSATCVVDDNGTVQSVEKA</sequence>
<evidence type="ECO:0000313" key="2">
    <source>
        <dbReference type="EMBL" id="MBJ3774113.1"/>
    </source>
</evidence>
<dbReference type="EMBL" id="JAEKJA010000001">
    <property type="protein sequence ID" value="MBJ3774113.1"/>
    <property type="molecule type" value="Genomic_DNA"/>
</dbReference>
<feature type="chain" id="PRO_5038085805" evidence="1">
    <location>
        <begin position="26"/>
        <end position="108"/>
    </location>
</feature>
<proteinExistence type="predicted"/>
<accession>A0A934IKR3</accession>
<dbReference type="RefSeq" id="WP_198880015.1">
    <property type="nucleotide sequence ID" value="NZ_JAEKJA010000001.1"/>
</dbReference>
<name>A0A934IKR3_9HYPH</name>